<evidence type="ECO:0000259" key="10">
    <source>
        <dbReference type="Pfam" id="PF00535"/>
    </source>
</evidence>
<keyword evidence="7 9" id="KW-0472">Membrane</keyword>
<accession>A0A841HHT3</accession>
<feature type="domain" description="Glycosyltransferase 2-like" evidence="10">
    <location>
        <begin position="28"/>
        <end position="191"/>
    </location>
</feature>
<evidence type="ECO:0000256" key="6">
    <source>
        <dbReference type="ARBA" id="ARBA00022989"/>
    </source>
</evidence>
<comment type="subcellular location">
    <subcellularLocation>
        <location evidence="1">Cell membrane</location>
        <topology evidence="1">Multi-pass membrane protein</topology>
    </subcellularLocation>
</comment>
<evidence type="ECO:0000256" key="4">
    <source>
        <dbReference type="ARBA" id="ARBA00022679"/>
    </source>
</evidence>
<evidence type="ECO:0000256" key="8">
    <source>
        <dbReference type="ARBA" id="ARBA00038152"/>
    </source>
</evidence>
<keyword evidence="2" id="KW-1003">Cell membrane</keyword>
<proteinExistence type="inferred from homology"/>
<dbReference type="Pfam" id="PF00535">
    <property type="entry name" value="Glycos_transf_2"/>
    <property type="match status" value="1"/>
</dbReference>
<keyword evidence="6 9" id="KW-1133">Transmembrane helix</keyword>
<gene>
    <name evidence="11" type="ORF">HNQ60_000481</name>
</gene>
<dbReference type="SUPFAM" id="SSF53448">
    <property type="entry name" value="Nucleotide-diphospho-sugar transferases"/>
    <property type="match status" value="1"/>
</dbReference>
<feature type="transmembrane region" description="Helical" evidence="9">
    <location>
        <begin position="252"/>
        <end position="273"/>
    </location>
</feature>
<keyword evidence="12" id="KW-1185">Reference proteome</keyword>
<dbReference type="PANTHER" id="PTHR48090:SF1">
    <property type="entry name" value="PROPHAGE BACTOPRENOL GLUCOSYL TRANSFERASE HOMOLOG"/>
    <property type="match status" value="1"/>
</dbReference>
<dbReference type="RefSeq" id="WP_184329424.1">
    <property type="nucleotide sequence ID" value="NZ_JACHHZ010000001.1"/>
</dbReference>
<keyword evidence="4 11" id="KW-0808">Transferase</keyword>
<dbReference type="Gene3D" id="3.90.550.10">
    <property type="entry name" value="Spore Coat Polysaccharide Biosynthesis Protein SpsA, Chain A"/>
    <property type="match status" value="1"/>
</dbReference>
<evidence type="ECO:0000256" key="9">
    <source>
        <dbReference type="SAM" id="Phobius"/>
    </source>
</evidence>
<evidence type="ECO:0000256" key="5">
    <source>
        <dbReference type="ARBA" id="ARBA00022692"/>
    </source>
</evidence>
<evidence type="ECO:0000313" key="11">
    <source>
        <dbReference type="EMBL" id="MBB6091635.1"/>
    </source>
</evidence>
<dbReference type="InterPro" id="IPR050256">
    <property type="entry name" value="Glycosyltransferase_2"/>
</dbReference>
<organism evidence="11 12">
    <name type="scientific">Povalibacter uvarum</name>
    <dbReference type="NCBI Taxonomy" id="732238"/>
    <lineage>
        <taxon>Bacteria</taxon>
        <taxon>Pseudomonadati</taxon>
        <taxon>Pseudomonadota</taxon>
        <taxon>Gammaproteobacteria</taxon>
        <taxon>Steroidobacterales</taxon>
        <taxon>Steroidobacteraceae</taxon>
        <taxon>Povalibacter</taxon>
    </lineage>
</organism>
<evidence type="ECO:0000313" key="12">
    <source>
        <dbReference type="Proteomes" id="UP000588068"/>
    </source>
</evidence>
<dbReference type="EC" id="2.4.1.83" evidence="11"/>
<feature type="transmembrane region" description="Helical" evidence="9">
    <location>
        <begin position="285"/>
        <end position="311"/>
    </location>
</feature>
<name>A0A841HHT3_9GAMM</name>
<comment type="similarity">
    <text evidence="8">Belongs to the glycosyltransferase 2 family. GtrB subfamily.</text>
</comment>
<dbReference type="GO" id="GO:0005886">
    <property type="term" value="C:plasma membrane"/>
    <property type="evidence" value="ECO:0007669"/>
    <property type="project" value="UniProtKB-SubCell"/>
</dbReference>
<evidence type="ECO:0000256" key="3">
    <source>
        <dbReference type="ARBA" id="ARBA00022676"/>
    </source>
</evidence>
<protein>
    <submittedName>
        <fullName evidence="11">Dolichol-phosphate mannosyltransferase</fullName>
        <ecNumber evidence="11">2.4.1.83</ecNumber>
    </submittedName>
</protein>
<evidence type="ECO:0000256" key="1">
    <source>
        <dbReference type="ARBA" id="ARBA00004651"/>
    </source>
</evidence>
<dbReference type="InterPro" id="IPR001173">
    <property type="entry name" value="Glyco_trans_2-like"/>
</dbReference>
<dbReference type="Proteomes" id="UP000588068">
    <property type="component" value="Unassembled WGS sequence"/>
</dbReference>
<dbReference type="AlphaFoldDB" id="A0A841HHT3"/>
<dbReference type="EMBL" id="JACHHZ010000001">
    <property type="protein sequence ID" value="MBB6091635.1"/>
    <property type="molecule type" value="Genomic_DNA"/>
</dbReference>
<reference evidence="11 12" key="1">
    <citation type="submission" date="2020-08" db="EMBL/GenBank/DDBJ databases">
        <title>Genomic Encyclopedia of Type Strains, Phase IV (KMG-IV): sequencing the most valuable type-strain genomes for metagenomic binning, comparative biology and taxonomic classification.</title>
        <authorList>
            <person name="Goeker M."/>
        </authorList>
    </citation>
    <scope>NUCLEOTIDE SEQUENCE [LARGE SCALE GENOMIC DNA]</scope>
    <source>
        <strain evidence="11 12">DSM 26723</strain>
    </source>
</reference>
<dbReference type="CDD" id="cd04187">
    <property type="entry name" value="DPM1_like_bac"/>
    <property type="match status" value="1"/>
</dbReference>
<evidence type="ECO:0000256" key="7">
    <source>
        <dbReference type="ARBA" id="ARBA00023136"/>
    </source>
</evidence>
<sequence>MQQLSDHALPTATVSAPLALASTDVTLSVVVPLYNEELVIGAMYDRLTKALKGCVDSYEIVMVNDGSRDKTVQLALDICRKDKAVKLINFSRNFGHQIAITAGMDRTRGKCIVVIDADLQDPPEVIAEMLEKWRQGYHVVYGVRAHRKGESWFKKITAKMFYRLLRRMTAVQIPVDTGDFRLIDRRVLDQLYRMREQARFVRGMVSWVGFKQGEVQFVREERFAGETKYPFKKMLKFAIDGVLSFSQVPLKLASAFGLLAAGVSFLAMVYGLVQKAFYPETVVPGWASTFSAVLFLGGVQLICLGILGEYVGRIYEEVKRRPLYVVQDEVNFE</sequence>
<keyword evidence="5 9" id="KW-0812">Transmembrane</keyword>
<keyword evidence="3 11" id="KW-0328">Glycosyltransferase</keyword>
<comment type="caution">
    <text evidence="11">The sequence shown here is derived from an EMBL/GenBank/DDBJ whole genome shotgun (WGS) entry which is preliminary data.</text>
</comment>
<evidence type="ECO:0000256" key="2">
    <source>
        <dbReference type="ARBA" id="ARBA00022475"/>
    </source>
</evidence>
<dbReference type="FunFam" id="3.90.550.10:FF:000079">
    <property type="entry name" value="Probable glycosyl transferase"/>
    <property type="match status" value="1"/>
</dbReference>
<dbReference type="InterPro" id="IPR029044">
    <property type="entry name" value="Nucleotide-diphossugar_trans"/>
</dbReference>
<dbReference type="GO" id="GO:0004582">
    <property type="term" value="F:dolichyl-phosphate beta-D-mannosyltransferase activity"/>
    <property type="evidence" value="ECO:0007669"/>
    <property type="project" value="UniProtKB-EC"/>
</dbReference>
<dbReference type="PANTHER" id="PTHR48090">
    <property type="entry name" value="UNDECAPRENYL-PHOSPHATE 4-DEOXY-4-FORMAMIDO-L-ARABINOSE TRANSFERASE-RELATED"/>
    <property type="match status" value="1"/>
</dbReference>